<gene>
    <name evidence="2" type="ORF">K8V15_08525</name>
</gene>
<keyword evidence="1" id="KW-0472">Membrane</keyword>
<feature type="transmembrane region" description="Helical" evidence="1">
    <location>
        <begin position="127"/>
        <end position="149"/>
    </location>
</feature>
<dbReference type="AlphaFoldDB" id="A0A921ER44"/>
<protein>
    <recommendedName>
        <fullName evidence="4">Integral membrane protein</fullName>
    </recommendedName>
</protein>
<reference evidence="2" key="2">
    <citation type="submission" date="2021-09" db="EMBL/GenBank/DDBJ databases">
        <authorList>
            <person name="Gilroy R."/>
        </authorList>
    </citation>
    <scope>NUCLEOTIDE SEQUENCE</scope>
    <source>
        <strain evidence="2">ChiGjej3B3-7470</strain>
    </source>
</reference>
<feature type="transmembrane region" description="Helical" evidence="1">
    <location>
        <begin position="170"/>
        <end position="192"/>
    </location>
</feature>
<dbReference type="EMBL" id="DYZF01000214">
    <property type="protein sequence ID" value="HJE52006.1"/>
    <property type="molecule type" value="Genomic_DNA"/>
</dbReference>
<comment type="caution">
    <text evidence="2">The sequence shown here is derived from an EMBL/GenBank/DDBJ whole genome shotgun (WGS) entry which is preliminary data.</text>
</comment>
<evidence type="ECO:0000313" key="3">
    <source>
        <dbReference type="Proteomes" id="UP000712713"/>
    </source>
</evidence>
<evidence type="ECO:0000313" key="2">
    <source>
        <dbReference type="EMBL" id="HJE52006.1"/>
    </source>
</evidence>
<feature type="transmembrane region" description="Helical" evidence="1">
    <location>
        <begin position="28"/>
        <end position="45"/>
    </location>
</feature>
<feature type="transmembrane region" description="Helical" evidence="1">
    <location>
        <begin position="100"/>
        <end position="121"/>
    </location>
</feature>
<keyword evidence="1" id="KW-1133">Transmembrane helix</keyword>
<keyword evidence="1" id="KW-0812">Transmembrane</keyword>
<feature type="transmembrane region" description="Helical" evidence="1">
    <location>
        <begin position="320"/>
        <end position="341"/>
    </location>
</feature>
<accession>A0A921ER44</accession>
<dbReference type="Proteomes" id="UP000712713">
    <property type="component" value="Unassembled WGS sequence"/>
</dbReference>
<feature type="transmembrane region" description="Helical" evidence="1">
    <location>
        <begin position="204"/>
        <end position="223"/>
    </location>
</feature>
<evidence type="ECO:0008006" key="4">
    <source>
        <dbReference type="Google" id="ProtNLM"/>
    </source>
</evidence>
<organism evidence="2 3">
    <name type="scientific">Tessaracoccus flavescens</name>
    <dbReference type="NCBI Taxonomy" id="399497"/>
    <lineage>
        <taxon>Bacteria</taxon>
        <taxon>Bacillati</taxon>
        <taxon>Actinomycetota</taxon>
        <taxon>Actinomycetes</taxon>
        <taxon>Propionibacteriales</taxon>
        <taxon>Propionibacteriaceae</taxon>
        <taxon>Tessaracoccus</taxon>
    </lineage>
</organism>
<sequence>MQEQWLRSNGLPLVVPPLRRLRGIVPRTVPILVTLALLAIALLIADAAVSSDAVLDLFELYEHPVVLATLGIAALLALLAIPTGIAYGRLQKRLTPRTQLIVGIVIILFWLGALSGIAALAGAQMGLHIGVGTRIVLLVVAGLAGYYGWSSMAGWALRRGFRELSATIPSIARILPLLLLTVLLVFFTNELWQLAATMTKTRMWLLGGFLVLLILLIVLPAAFDMIDDDVDDDCDPLLTDTPFVGLSAARSRLSLGERFNLVVVSLAVQFVQVFLFVFVTFAVFAIIGSISLTDKLISTWTGAPPSPLVVVSVGLPMDAAMFRVCLILALFSGITFAASTIQDAKYRDMFLNRVSDEVQRNLAARHRYRATLLEHGKAPARWQALIHDDE</sequence>
<reference evidence="2" key="1">
    <citation type="journal article" date="2021" name="PeerJ">
        <title>Extensive microbial diversity within the chicken gut microbiome revealed by metagenomics and culture.</title>
        <authorList>
            <person name="Gilroy R."/>
            <person name="Ravi A."/>
            <person name="Getino M."/>
            <person name="Pursley I."/>
            <person name="Horton D.L."/>
            <person name="Alikhan N.F."/>
            <person name="Baker D."/>
            <person name="Gharbi K."/>
            <person name="Hall N."/>
            <person name="Watson M."/>
            <person name="Adriaenssens E.M."/>
            <person name="Foster-Nyarko E."/>
            <person name="Jarju S."/>
            <person name="Secka A."/>
            <person name="Antonio M."/>
            <person name="Oren A."/>
            <person name="Chaudhuri R.R."/>
            <person name="La Ragione R."/>
            <person name="Hildebrand F."/>
            <person name="Pallen M.J."/>
        </authorList>
    </citation>
    <scope>NUCLEOTIDE SEQUENCE</scope>
    <source>
        <strain evidence="2">ChiGjej3B3-7470</strain>
    </source>
</reference>
<evidence type="ECO:0000256" key="1">
    <source>
        <dbReference type="SAM" id="Phobius"/>
    </source>
</evidence>
<feature type="transmembrane region" description="Helical" evidence="1">
    <location>
        <begin position="259"/>
        <end position="287"/>
    </location>
</feature>
<proteinExistence type="predicted"/>
<name>A0A921ER44_9ACTN</name>
<feature type="transmembrane region" description="Helical" evidence="1">
    <location>
        <begin position="65"/>
        <end position="88"/>
    </location>
</feature>